<evidence type="ECO:0000313" key="1">
    <source>
        <dbReference type="EMBL" id="SUP58950.1"/>
    </source>
</evidence>
<dbReference type="EMBL" id="UHIV01000004">
    <property type="protein sequence ID" value="SUP58950.1"/>
    <property type="molecule type" value="Genomic_DNA"/>
</dbReference>
<reference evidence="1 2" key="1">
    <citation type="submission" date="2018-06" db="EMBL/GenBank/DDBJ databases">
        <authorList>
            <consortium name="Pathogen Informatics"/>
            <person name="Doyle S."/>
        </authorList>
    </citation>
    <scope>NUCLEOTIDE SEQUENCE [LARGE SCALE GENOMIC DNA]</scope>
    <source>
        <strain evidence="1 2">NCTC13645</strain>
    </source>
</reference>
<name>A0A380P139_WEIVI</name>
<gene>
    <name evidence="1" type="ORF">NCTC13645_01201</name>
</gene>
<evidence type="ECO:0000313" key="2">
    <source>
        <dbReference type="Proteomes" id="UP000254621"/>
    </source>
</evidence>
<dbReference type="Proteomes" id="UP000254621">
    <property type="component" value="Unassembled WGS sequence"/>
</dbReference>
<dbReference type="SUPFAM" id="SSF56091">
    <property type="entry name" value="DNA ligase/mRNA capping enzyme, catalytic domain"/>
    <property type="match status" value="1"/>
</dbReference>
<protein>
    <submittedName>
        <fullName evidence="1">Uncharacterized protein</fullName>
    </submittedName>
</protein>
<organism evidence="1 2">
    <name type="scientific">Weissella viridescens</name>
    <name type="common">Lactobacillus viridescens</name>
    <dbReference type="NCBI Taxonomy" id="1629"/>
    <lineage>
        <taxon>Bacteria</taxon>
        <taxon>Bacillati</taxon>
        <taxon>Bacillota</taxon>
        <taxon>Bacilli</taxon>
        <taxon>Lactobacillales</taxon>
        <taxon>Lactobacillaceae</taxon>
        <taxon>Weissella</taxon>
    </lineage>
</organism>
<accession>A0A380P139</accession>
<proteinExistence type="predicted"/>
<dbReference type="AlphaFoldDB" id="A0A380P139"/>
<sequence>MLSLGDVFSIDELQEWMTTAQKQVTTPLTYNAELKLTDWQLV</sequence>